<feature type="region of interest" description="Disordered" evidence="1">
    <location>
        <begin position="619"/>
        <end position="668"/>
    </location>
</feature>
<reference evidence="2 3" key="1">
    <citation type="submission" date="2017-02" db="EMBL/GenBank/DDBJ databases">
        <authorList>
            <person name="Peterson S.W."/>
        </authorList>
    </citation>
    <scope>NUCLEOTIDE SEQUENCE [LARGE SCALE GENOMIC DNA]</scope>
    <source>
        <strain evidence="2 3">SRS1_H2-8</strain>
    </source>
</reference>
<proteinExistence type="predicted"/>
<organism evidence="2 3">
    <name type="scientific">Sporisorium reilianum f. sp. reilianum</name>
    <dbReference type="NCBI Taxonomy" id="72559"/>
    <lineage>
        <taxon>Eukaryota</taxon>
        <taxon>Fungi</taxon>
        <taxon>Dikarya</taxon>
        <taxon>Basidiomycota</taxon>
        <taxon>Ustilaginomycotina</taxon>
        <taxon>Ustilaginomycetes</taxon>
        <taxon>Ustilaginales</taxon>
        <taxon>Ustilaginaceae</taxon>
        <taxon>Sporisorium</taxon>
    </lineage>
</organism>
<feature type="compositionally biased region" description="Polar residues" evidence="1">
    <location>
        <begin position="650"/>
        <end position="659"/>
    </location>
</feature>
<feature type="region of interest" description="Disordered" evidence="1">
    <location>
        <begin position="146"/>
        <end position="170"/>
    </location>
</feature>
<feature type="region of interest" description="Disordered" evidence="1">
    <location>
        <begin position="369"/>
        <end position="438"/>
    </location>
</feature>
<gene>
    <name evidence="2" type="ORF">SRS1_12316</name>
</gene>
<evidence type="ECO:0000313" key="3">
    <source>
        <dbReference type="Proteomes" id="UP000239563"/>
    </source>
</evidence>
<feature type="compositionally biased region" description="Polar residues" evidence="1">
    <location>
        <begin position="185"/>
        <end position="217"/>
    </location>
</feature>
<feature type="compositionally biased region" description="Basic and acidic residues" evidence="1">
    <location>
        <begin position="15"/>
        <end position="24"/>
    </location>
</feature>
<feature type="compositionally biased region" description="Low complexity" evidence="1">
    <location>
        <begin position="218"/>
        <end position="227"/>
    </location>
</feature>
<feature type="region of interest" description="Disordered" evidence="1">
    <location>
        <begin position="185"/>
        <end position="227"/>
    </location>
</feature>
<sequence length="952" mass="103806">MPCSDQVAVQASGHLDLRHGHPLDRSGASDAFETPSPFLDITPEVLRRFLSYESSLAPNHVAPSSPYHDASSALPSLPSNQVLRGSSMDATYQAPGTVRRSIKALPKKKKPVDRSDASLAAKTAAWNHSPAKLPDTVVAGGDLLPLANQTDASPRRPSESFSSKAPSGSLNSQPLAQYFEQLRVSAQQHHQGSAHTPIASDSKQQQKQRNAAGSTEQHVPVSHSSFRFSSLPPSLTDNGFHNRQRAAQFILLYSRWATREQLARCNRFSLSFDLSLPHHSKSRDGTNRVTARPGADRQAAEDSSFSVLDDNESLHSHHHTHGASDNESEFLDFDACRTAHLGNKKKRKSTRHSGPALASTNDVMQGVQSMDDSAQPSSQGTQNRALVDKTNTAHQPARQLSVRPVYKHEDAAPPTAPSTSRDHSYVRLPPRQTSSERHKVAIRHRLRARLAPIFQRRMLERVKELDQIKQQHQQIQDAHDSRVKAEADTALEKRAPTKRTSKAGKRAQAIRGGASPVRPLTIAEIRARAAGASTGSSGASSTTGAKTSSSPPPPKDPARTSPRPPVEKSDSTPVSSTLANTAPSRSGLSAPTTTFDFRMPSDVTFRLRELRSQLDAATRNLGVGQADSRAVASTSQPARPSPPDDRENGLKSTMTSQGNGHPDHMPPWARRAVDYQKRAAEHDMIQEVITAKPPQPHQAVKDEKTSPLAVASQARTGTLTTNQQAKQPSPPARPKTTPASPSPGTTKKATNGRRTSARRPDASSHKHDSACKHGPAHGHGRTHGTGSALFTPDDWVCLFCEYELYYGEKPLMLRACRNRKKQVEKKSNVKSKAKAVLQKKPAAKLDGSGCQHDHDHHHDHDHDHDTEYRCIVYDHHDHSSVSGSECCDHDHGDDHPHSHDHHGHDHGKGGSGSHRARPQPRARRAPEAYVAHRNICDCGNSIHSSESGDEHK</sequence>
<feature type="compositionally biased region" description="Polar residues" evidence="1">
    <location>
        <begin position="369"/>
        <end position="394"/>
    </location>
</feature>
<dbReference type="Proteomes" id="UP000239563">
    <property type="component" value="Chromosome II"/>
</dbReference>
<feature type="region of interest" description="Disordered" evidence="1">
    <location>
        <begin position="276"/>
        <end position="305"/>
    </location>
</feature>
<name>A0A2N8U7Q1_9BASI</name>
<feature type="compositionally biased region" description="Basic and acidic residues" evidence="1">
    <location>
        <begin position="758"/>
        <end position="771"/>
    </location>
</feature>
<protein>
    <submittedName>
        <fullName evidence="2">Uncharacterized protein</fullName>
    </submittedName>
</protein>
<feature type="compositionally biased region" description="Polar residues" evidence="1">
    <location>
        <begin position="571"/>
        <end position="595"/>
    </location>
</feature>
<feature type="compositionally biased region" description="Polar residues" evidence="1">
    <location>
        <begin position="716"/>
        <end position="727"/>
    </location>
</feature>
<feature type="region of interest" description="Disordered" evidence="1">
    <location>
        <begin position="1"/>
        <end position="29"/>
    </location>
</feature>
<feature type="compositionally biased region" description="Polar residues" evidence="1">
    <location>
        <begin position="159"/>
        <end position="170"/>
    </location>
</feature>
<dbReference type="AlphaFoldDB" id="A0A2N8U7Q1"/>
<feature type="region of interest" description="Disordered" evidence="1">
    <location>
        <begin position="884"/>
        <end position="927"/>
    </location>
</feature>
<feature type="region of interest" description="Disordered" evidence="1">
    <location>
        <begin position="716"/>
        <end position="787"/>
    </location>
</feature>
<feature type="compositionally biased region" description="Low complexity" evidence="1">
    <location>
        <begin position="528"/>
        <end position="549"/>
    </location>
</feature>
<feature type="compositionally biased region" description="Basic and acidic residues" evidence="1">
    <location>
        <begin position="477"/>
        <end position="495"/>
    </location>
</feature>
<evidence type="ECO:0000313" key="2">
    <source>
        <dbReference type="EMBL" id="SJX61094.1"/>
    </source>
</evidence>
<feature type="compositionally biased region" description="Basic residues" evidence="1">
    <location>
        <begin position="496"/>
        <end position="505"/>
    </location>
</feature>
<evidence type="ECO:0000256" key="1">
    <source>
        <dbReference type="SAM" id="MobiDB-lite"/>
    </source>
</evidence>
<dbReference type="EMBL" id="LT795055">
    <property type="protein sequence ID" value="SJX61094.1"/>
    <property type="molecule type" value="Genomic_DNA"/>
</dbReference>
<feature type="compositionally biased region" description="Basic and acidic residues" evidence="1">
    <location>
        <begin position="886"/>
        <end position="908"/>
    </location>
</feature>
<feature type="compositionally biased region" description="Basic and acidic residues" evidence="1">
    <location>
        <begin position="851"/>
        <end position="863"/>
    </location>
</feature>
<feature type="region of interest" description="Disordered" evidence="1">
    <location>
        <begin position="472"/>
        <end position="596"/>
    </location>
</feature>
<feature type="region of interest" description="Disordered" evidence="1">
    <location>
        <begin position="825"/>
        <end position="863"/>
    </location>
</feature>
<accession>A0A2N8U7Q1</accession>
<feature type="compositionally biased region" description="Basic residues" evidence="1">
    <location>
        <begin position="914"/>
        <end position="923"/>
    </location>
</feature>
<feature type="compositionally biased region" description="Polar residues" evidence="1">
    <location>
        <begin position="737"/>
        <end position="754"/>
    </location>
</feature>